<organism evidence="2 3">
    <name type="scientific">Folsomia candida</name>
    <name type="common">Springtail</name>
    <dbReference type="NCBI Taxonomy" id="158441"/>
    <lineage>
        <taxon>Eukaryota</taxon>
        <taxon>Metazoa</taxon>
        <taxon>Ecdysozoa</taxon>
        <taxon>Arthropoda</taxon>
        <taxon>Hexapoda</taxon>
        <taxon>Collembola</taxon>
        <taxon>Entomobryomorpha</taxon>
        <taxon>Isotomoidea</taxon>
        <taxon>Isotomidae</taxon>
        <taxon>Proisotominae</taxon>
        <taxon>Folsomia</taxon>
    </lineage>
</organism>
<keyword evidence="3" id="KW-1185">Reference proteome</keyword>
<reference evidence="2 3" key="1">
    <citation type="submission" date="2015-12" db="EMBL/GenBank/DDBJ databases">
        <title>The genome of Folsomia candida.</title>
        <authorList>
            <person name="Faddeeva A."/>
            <person name="Derks M.F."/>
            <person name="Anvar Y."/>
            <person name="Smit S."/>
            <person name="Van Straalen N."/>
            <person name="Roelofs D."/>
        </authorList>
    </citation>
    <scope>NUCLEOTIDE SEQUENCE [LARGE SCALE GENOMIC DNA]</scope>
    <source>
        <strain evidence="2 3">VU population</strain>
        <tissue evidence="2">Whole body</tissue>
    </source>
</reference>
<evidence type="ECO:0000313" key="3">
    <source>
        <dbReference type="Proteomes" id="UP000198287"/>
    </source>
</evidence>
<feature type="region of interest" description="Disordered" evidence="1">
    <location>
        <begin position="275"/>
        <end position="299"/>
    </location>
</feature>
<feature type="compositionally biased region" description="Low complexity" evidence="1">
    <location>
        <begin position="276"/>
        <end position="285"/>
    </location>
</feature>
<evidence type="ECO:0000313" key="2">
    <source>
        <dbReference type="EMBL" id="OXA54156.1"/>
    </source>
</evidence>
<proteinExistence type="predicted"/>
<protein>
    <submittedName>
        <fullName evidence="2">Uncharacterized protein</fullName>
    </submittedName>
</protein>
<dbReference type="AlphaFoldDB" id="A0A226EBU3"/>
<dbReference type="EMBL" id="LNIX01000005">
    <property type="protein sequence ID" value="OXA54156.1"/>
    <property type="molecule type" value="Genomic_DNA"/>
</dbReference>
<evidence type="ECO:0000256" key="1">
    <source>
        <dbReference type="SAM" id="MobiDB-lite"/>
    </source>
</evidence>
<name>A0A226EBU3_FOLCA</name>
<comment type="caution">
    <text evidence="2">The sequence shown here is derived from an EMBL/GenBank/DDBJ whole genome shotgun (WGS) entry which is preliminary data.</text>
</comment>
<dbReference type="Proteomes" id="UP000198287">
    <property type="component" value="Unassembled WGS sequence"/>
</dbReference>
<accession>A0A226EBU3</accession>
<sequence>MKKTKRPDPVPVKVAPIKVAPAPVKTTPIVKVVEEFDPSDTLLQHLSTLHTRGKEFSQSGAHLELVDLHDAIGTLNESKPLTRLDSSEIKSFINHGMGQVLQFMGMGILLSPSRKRPSTRTTCSAKRVLQTAEGLNFDPGLNLTFWRDREKTECIRDNDDPSVVTLGYETFSKLRYSTTPQNLAEILVNSTPEGIILRGKAGTEAVSAQGLVYCEVELDENQASRGGSTLVRFNLPDITKKVEGITNYFELAGRDKFSQMVLISHRVENEWWLLEGGNTTTNPSPGGDPSPPKRSKTMETPRIRRVPPIQDIREFEWELDQCGCDKCDPVRPEFVIEGELKLEMVNFKVIFDYDHNCGNCAECEMRRECQYGDYDEPVVIFAESVPPQERGKVIRLQEEFKIFDVEQFDIMRHYWEEGV</sequence>
<gene>
    <name evidence="2" type="ORF">Fcan01_10208</name>
</gene>